<reference evidence="1" key="1">
    <citation type="submission" date="2020-11" db="EMBL/GenBank/DDBJ databases">
        <authorList>
            <consortium name="DOE Joint Genome Institute"/>
            <person name="Ahrendt S."/>
            <person name="Riley R."/>
            <person name="Andreopoulos W."/>
            <person name="Labutti K."/>
            <person name="Pangilinan J."/>
            <person name="Ruiz-Duenas F.J."/>
            <person name="Barrasa J.M."/>
            <person name="Sanchez-Garcia M."/>
            <person name="Camarero S."/>
            <person name="Miyauchi S."/>
            <person name="Serrano A."/>
            <person name="Linde D."/>
            <person name="Babiker R."/>
            <person name="Drula E."/>
            <person name="Ayuso-Fernandez I."/>
            <person name="Pacheco R."/>
            <person name="Padilla G."/>
            <person name="Ferreira P."/>
            <person name="Barriuso J."/>
            <person name="Kellner H."/>
            <person name="Castanera R."/>
            <person name="Alfaro M."/>
            <person name="Ramirez L."/>
            <person name="Pisabarro A.G."/>
            <person name="Kuo A."/>
            <person name="Tritt A."/>
            <person name="Lipzen A."/>
            <person name="He G."/>
            <person name="Yan M."/>
            <person name="Ng V."/>
            <person name="Cullen D."/>
            <person name="Martin F."/>
            <person name="Rosso M.-N."/>
            <person name="Henrissat B."/>
            <person name="Hibbett D."/>
            <person name="Martinez A.T."/>
            <person name="Grigoriev I.V."/>
        </authorList>
    </citation>
    <scope>NUCLEOTIDE SEQUENCE</scope>
    <source>
        <strain evidence="1">ATCC 90797</strain>
    </source>
</reference>
<evidence type="ECO:0000313" key="1">
    <source>
        <dbReference type="EMBL" id="KAF9496455.1"/>
    </source>
</evidence>
<comment type="caution">
    <text evidence="1">The sequence shown here is derived from an EMBL/GenBank/DDBJ whole genome shotgun (WGS) entry which is preliminary data.</text>
</comment>
<proteinExistence type="predicted"/>
<evidence type="ECO:0000313" key="2">
    <source>
        <dbReference type="Proteomes" id="UP000807025"/>
    </source>
</evidence>
<dbReference type="EMBL" id="MU154552">
    <property type="protein sequence ID" value="KAF9496455.1"/>
    <property type="molecule type" value="Genomic_DNA"/>
</dbReference>
<dbReference type="AlphaFoldDB" id="A0A9P6A1E7"/>
<sequence length="195" mass="21801">MPPYAPVRRLSREFSLLLRTRPDPLCLVDSVDRHPSPLRVRSLSPKTSCPYEGKVTDQITPAILMNTGPSIHLCRHPIYASMYPYLSVGAILFTVHFHLTVESHSSKPLPYVGHAIKNPYAHSISRHYINTPAIRSMRNRIIGIHLSLFALTGNPVPSVQHHCIAVTATHSITHHLVHARAKASKPISPIVRFQI</sequence>
<accession>A0A9P6A1E7</accession>
<protein>
    <submittedName>
        <fullName evidence="1">Uncharacterized protein</fullName>
    </submittedName>
</protein>
<organism evidence="1 2">
    <name type="scientific">Pleurotus eryngii</name>
    <name type="common">Boletus of the steppes</name>
    <dbReference type="NCBI Taxonomy" id="5323"/>
    <lineage>
        <taxon>Eukaryota</taxon>
        <taxon>Fungi</taxon>
        <taxon>Dikarya</taxon>
        <taxon>Basidiomycota</taxon>
        <taxon>Agaricomycotina</taxon>
        <taxon>Agaricomycetes</taxon>
        <taxon>Agaricomycetidae</taxon>
        <taxon>Agaricales</taxon>
        <taxon>Pleurotineae</taxon>
        <taxon>Pleurotaceae</taxon>
        <taxon>Pleurotus</taxon>
    </lineage>
</organism>
<gene>
    <name evidence="1" type="ORF">BDN71DRAFT_749705</name>
</gene>
<dbReference type="Proteomes" id="UP000807025">
    <property type="component" value="Unassembled WGS sequence"/>
</dbReference>
<keyword evidence="2" id="KW-1185">Reference proteome</keyword>
<name>A0A9P6A1E7_PLEER</name>